<sequence length="149" mass="16766">MEAASSITKVVSDLICKCILPDKAKTEADISIMRVHRVPFTRSINSKYPRTILVHFGNYRIKEQILSQAITKRNFESGDAFSFRVLSDMSVAADHRRPKFVGLIDDFKVLGAPASIVQLAKLKVLHQGQAHVYQRVQDAKNVLAFLKKL</sequence>
<dbReference type="EMBL" id="JANPWB010000015">
    <property type="protein sequence ID" value="KAJ1088490.1"/>
    <property type="molecule type" value="Genomic_DNA"/>
</dbReference>
<evidence type="ECO:0000313" key="2">
    <source>
        <dbReference type="Proteomes" id="UP001066276"/>
    </source>
</evidence>
<dbReference type="AlphaFoldDB" id="A0AAV7LM43"/>
<gene>
    <name evidence="1" type="ORF">NDU88_001647</name>
</gene>
<name>A0AAV7LM43_PLEWA</name>
<protein>
    <submittedName>
        <fullName evidence="1">Uncharacterized protein</fullName>
    </submittedName>
</protein>
<evidence type="ECO:0000313" key="1">
    <source>
        <dbReference type="EMBL" id="KAJ1088490.1"/>
    </source>
</evidence>
<comment type="caution">
    <text evidence="1">The sequence shown here is derived from an EMBL/GenBank/DDBJ whole genome shotgun (WGS) entry which is preliminary data.</text>
</comment>
<reference evidence="1" key="1">
    <citation type="journal article" date="2022" name="bioRxiv">
        <title>Sequencing and chromosome-scale assembly of the giantPleurodeles waltlgenome.</title>
        <authorList>
            <person name="Brown T."/>
            <person name="Elewa A."/>
            <person name="Iarovenko S."/>
            <person name="Subramanian E."/>
            <person name="Araus A.J."/>
            <person name="Petzold A."/>
            <person name="Susuki M."/>
            <person name="Suzuki K.-i.T."/>
            <person name="Hayashi T."/>
            <person name="Toyoda A."/>
            <person name="Oliveira C."/>
            <person name="Osipova E."/>
            <person name="Leigh N.D."/>
            <person name="Simon A."/>
            <person name="Yun M.H."/>
        </authorList>
    </citation>
    <scope>NUCLEOTIDE SEQUENCE</scope>
    <source>
        <strain evidence="1">20211129_DDA</strain>
        <tissue evidence="1">Liver</tissue>
    </source>
</reference>
<proteinExistence type="predicted"/>
<keyword evidence="2" id="KW-1185">Reference proteome</keyword>
<organism evidence="1 2">
    <name type="scientific">Pleurodeles waltl</name>
    <name type="common">Iberian ribbed newt</name>
    <dbReference type="NCBI Taxonomy" id="8319"/>
    <lineage>
        <taxon>Eukaryota</taxon>
        <taxon>Metazoa</taxon>
        <taxon>Chordata</taxon>
        <taxon>Craniata</taxon>
        <taxon>Vertebrata</taxon>
        <taxon>Euteleostomi</taxon>
        <taxon>Amphibia</taxon>
        <taxon>Batrachia</taxon>
        <taxon>Caudata</taxon>
        <taxon>Salamandroidea</taxon>
        <taxon>Salamandridae</taxon>
        <taxon>Pleurodelinae</taxon>
        <taxon>Pleurodeles</taxon>
    </lineage>
</organism>
<dbReference type="Proteomes" id="UP001066276">
    <property type="component" value="Chromosome 11"/>
</dbReference>
<dbReference type="Gene3D" id="3.30.70.1820">
    <property type="entry name" value="L1 transposable element, RRM domain"/>
    <property type="match status" value="1"/>
</dbReference>
<accession>A0AAV7LM43</accession>